<evidence type="ECO:0000256" key="1">
    <source>
        <dbReference type="SAM" id="SignalP"/>
    </source>
</evidence>
<feature type="signal peptide" evidence="1">
    <location>
        <begin position="1"/>
        <end position="25"/>
    </location>
</feature>
<feature type="chain" id="PRO_5046476650" evidence="1">
    <location>
        <begin position="26"/>
        <end position="228"/>
    </location>
</feature>
<dbReference type="EMBL" id="JBHLUX010000001">
    <property type="protein sequence ID" value="MFC0469063.1"/>
    <property type="molecule type" value="Genomic_DNA"/>
</dbReference>
<dbReference type="Proteomes" id="UP001589838">
    <property type="component" value="Unassembled WGS sequence"/>
</dbReference>
<keyword evidence="1" id="KW-0732">Signal</keyword>
<accession>A0ABV6KAE0</accession>
<keyword evidence="3" id="KW-1185">Reference proteome</keyword>
<evidence type="ECO:0000313" key="3">
    <source>
        <dbReference type="Proteomes" id="UP001589838"/>
    </source>
</evidence>
<name>A0ABV6KAE0_9BACI</name>
<comment type="caution">
    <text evidence="2">The sequence shown here is derived from an EMBL/GenBank/DDBJ whole genome shotgun (WGS) entry which is preliminary data.</text>
</comment>
<evidence type="ECO:0000313" key="2">
    <source>
        <dbReference type="EMBL" id="MFC0469063.1"/>
    </source>
</evidence>
<proteinExistence type="predicted"/>
<gene>
    <name evidence="2" type="ORF">ACFFHM_00400</name>
</gene>
<reference evidence="2 3" key="1">
    <citation type="submission" date="2024-09" db="EMBL/GenBank/DDBJ databases">
        <authorList>
            <person name="Sun Q."/>
            <person name="Mori K."/>
        </authorList>
    </citation>
    <scope>NUCLEOTIDE SEQUENCE [LARGE SCALE GENOMIC DNA]</scope>
    <source>
        <strain evidence="2 3">NCAIM B.02610</strain>
    </source>
</reference>
<protein>
    <submittedName>
        <fullName evidence="2">Uncharacterized protein</fullName>
    </submittedName>
</protein>
<organism evidence="2 3">
    <name type="scientific">Halalkalibacter kiskunsagensis</name>
    <dbReference type="NCBI Taxonomy" id="1548599"/>
    <lineage>
        <taxon>Bacteria</taxon>
        <taxon>Bacillati</taxon>
        <taxon>Bacillota</taxon>
        <taxon>Bacilli</taxon>
        <taxon>Bacillales</taxon>
        <taxon>Bacillaceae</taxon>
        <taxon>Halalkalibacter</taxon>
    </lineage>
</organism>
<sequence length="228" mass="25169">MKTKFISMILVVALIFSGFSTTAFTKDGNKTGEQLNQQLETVITNIEKNVNVKSDGISLNEINIRKSIKKEDIEAINQLAKEQGLDVVYTKKSFIDEITKGIKETNKQIQNGELKALSDGTLIENNDENFYLQGGSTYTTGYWWGKRHYRSTAAAAKWSYGGKQLALGHVVAGGAVAFFSMGTGFVIGAVASSYYFAFTNSIDYYNGLSNRGIIADVTWALVYSMRTQ</sequence>
<dbReference type="RefSeq" id="WP_335958208.1">
    <property type="nucleotide sequence ID" value="NZ_JAXBLX010000001.1"/>
</dbReference>